<evidence type="ECO:0000313" key="1">
    <source>
        <dbReference type="EMBL" id="CAD5968116.1"/>
    </source>
</evidence>
<sequence length="31" mass="3684">MVIIFAHFIFLCYTEVKDLSVKSNFDLILTY</sequence>
<proteinExistence type="predicted"/>
<dbReference type="AlphaFoldDB" id="A0AAD1Q612"/>
<reference evidence="1" key="1">
    <citation type="submission" date="2020-09" db="EMBL/GenBank/DDBJ databases">
        <authorList>
            <person name="Blom J."/>
        </authorList>
    </citation>
    <scope>NUCLEOTIDE SEQUENCE</scope>
    <source>
        <strain evidence="1">No.66</strain>
    </source>
</reference>
<evidence type="ECO:0000313" key="2">
    <source>
        <dbReference type="Proteomes" id="UP001153761"/>
    </source>
</evidence>
<accession>A0AAD1Q612</accession>
<name>A0AAD1Q612_PLAAG</name>
<gene>
    <name evidence="1" type="ORF">PANO66_03763</name>
</gene>
<organism evidence="1 2">
    <name type="scientific">Planktothrix agardhii</name>
    <name type="common">Oscillatoria agardhii</name>
    <dbReference type="NCBI Taxonomy" id="1160"/>
    <lineage>
        <taxon>Bacteria</taxon>
        <taxon>Bacillati</taxon>
        <taxon>Cyanobacteriota</taxon>
        <taxon>Cyanophyceae</taxon>
        <taxon>Oscillatoriophycideae</taxon>
        <taxon>Oscillatoriales</taxon>
        <taxon>Microcoleaceae</taxon>
        <taxon>Planktothrix</taxon>
    </lineage>
</organism>
<protein>
    <submittedName>
        <fullName evidence="1">Uncharacterized protein</fullName>
    </submittedName>
</protein>
<dbReference type="EMBL" id="LR882963">
    <property type="protein sequence ID" value="CAD5968116.1"/>
    <property type="molecule type" value="Genomic_DNA"/>
</dbReference>
<dbReference type="Proteomes" id="UP001153761">
    <property type="component" value="Chromosome"/>
</dbReference>